<organism evidence="1 2">
    <name type="scientific">Lithospermum erythrorhizon</name>
    <name type="common">Purple gromwell</name>
    <name type="synonym">Lithospermum officinale var. erythrorhizon</name>
    <dbReference type="NCBI Taxonomy" id="34254"/>
    <lineage>
        <taxon>Eukaryota</taxon>
        <taxon>Viridiplantae</taxon>
        <taxon>Streptophyta</taxon>
        <taxon>Embryophyta</taxon>
        <taxon>Tracheophyta</taxon>
        <taxon>Spermatophyta</taxon>
        <taxon>Magnoliopsida</taxon>
        <taxon>eudicotyledons</taxon>
        <taxon>Gunneridae</taxon>
        <taxon>Pentapetalae</taxon>
        <taxon>asterids</taxon>
        <taxon>lamiids</taxon>
        <taxon>Boraginales</taxon>
        <taxon>Boraginaceae</taxon>
        <taxon>Boraginoideae</taxon>
        <taxon>Lithospermeae</taxon>
        <taxon>Lithospermum</taxon>
    </lineage>
</organism>
<sequence length="437" mass="48439">MRVFKWDSEFSPFKEFPIALVWIRIEGLPLYMFDEKTLMSLANSIAKPIRVDPRNINRVNLSSARICVELDVSRPLVDSIWVTFEDEMSKEVLEGFWVRVYYDVVPPFCNLCSHISHGLESCKRRPGIREKIDAHKVFETLSQPGNFTVGKVFDDLSQSDNKAKPVGLTVGKHGTRFGRKELISKVWKVKPQGLCFEDSKGESNSAMVQEVACNSAQTGGLVVEPAEVASNLLAHNRLDDKEEQSRTLQGSHPLELQQIKDVEDVGAAKVLSPTVADVVKARKVVELLQGTDENGHILQEMQALQVLQDSSCPTVYGATKHMQQNGELFQDQHASTNSTVENEDYSLVETEDAEQPVCVTIAADLDEKEPNSGRETLSCFAAACEQVAAFQNRLEQVTHGALSAAQAVLGDKLCVELQEKGRNSGMRAQGFPFDDKG</sequence>
<reference evidence="1 2" key="1">
    <citation type="submission" date="2024-01" db="EMBL/GenBank/DDBJ databases">
        <title>The complete chloroplast genome sequence of Lithospermum erythrorhizon: insights into the phylogenetic relationship among Boraginaceae species and the maternal lineages of purple gromwells.</title>
        <authorList>
            <person name="Okada T."/>
            <person name="Watanabe K."/>
        </authorList>
    </citation>
    <scope>NUCLEOTIDE SEQUENCE [LARGE SCALE GENOMIC DNA]</scope>
</reference>
<evidence type="ECO:0000313" key="1">
    <source>
        <dbReference type="EMBL" id="GAA0146732.1"/>
    </source>
</evidence>
<name>A0AAV3P6J1_LITER</name>
<dbReference type="InterPro" id="IPR040256">
    <property type="entry name" value="At4g02000-like"/>
</dbReference>
<dbReference type="EMBL" id="BAABME010000975">
    <property type="protein sequence ID" value="GAA0146732.1"/>
    <property type="molecule type" value="Genomic_DNA"/>
</dbReference>
<dbReference type="Proteomes" id="UP001454036">
    <property type="component" value="Unassembled WGS sequence"/>
</dbReference>
<comment type="caution">
    <text evidence="1">The sequence shown here is derived from an EMBL/GenBank/DDBJ whole genome shotgun (WGS) entry which is preliminary data.</text>
</comment>
<proteinExistence type="predicted"/>
<dbReference type="PANTHER" id="PTHR31286:SF180">
    <property type="entry name" value="OS10G0362600 PROTEIN"/>
    <property type="match status" value="1"/>
</dbReference>
<keyword evidence="2" id="KW-1185">Reference proteome</keyword>
<protein>
    <recommendedName>
        <fullName evidence="3">DUF4283 domain-containing protein</fullName>
    </recommendedName>
</protein>
<accession>A0AAV3P6J1</accession>
<evidence type="ECO:0008006" key="3">
    <source>
        <dbReference type="Google" id="ProtNLM"/>
    </source>
</evidence>
<dbReference type="AlphaFoldDB" id="A0AAV3P6J1"/>
<dbReference type="PANTHER" id="PTHR31286">
    <property type="entry name" value="GLYCINE-RICH CELL WALL STRUCTURAL PROTEIN 1.8-LIKE"/>
    <property type="match status" value="1"/>
</dbReference>
<evidence type="ECO:0000313" key="2">
    <source>
        <dbReference type="Proteomes" id="UP001454036"/>
    </source>
</evidence>
<gene>
    <name evidence="1" type="ORF">LIER_06618</name>
</gene>